<sequence>MSSDDGQYLSKTAASSGVEVQSQSHATRRTWVEHGELEAASQSEQSNTVGNPVASSGLCARTSVGPGSRGANAERSSRRAAVDEEGNCARDRLSRHTRKRARTTKRSRPVDNWEGSSQEQMEQMEQLEQLGLVCILWTLSGPSLDPPWTLQKPFVDQFQTPQPSHHAEMPISNPPHDALDTHGAHGCNPKKRVSHRHDGNSDTRNLSVSQSSDRREANRRHLAMRLQGAQWPLVASFLHSLTNASRQDRHLPYSSSVSPAMSAAAAAAAAAPPA</sequence>
<comment type="caution">
    <text evidence="2">The sequence shown here is derived from an EMBL/GenBank/DDBJ whole genome shotgun (WGS) entry which is preliminary data.</text>
</comment>
<organism evidence="2 3">
    <name type="scientific">Cylindrodendrum hubeiense</name>
    <dbReference type="NCBI Taxonomy" id="595255"/>
    <lineage>
        <taxon>Eukaryota</taxon>
        <taxon>Fungi</taxon>
        <taxon>Dikarya</taxon>
        <taxon>Ascomycota</taxon>
        <taxon>Pezizomycotina</taxon>
        <taxon>Sordariomycetes</taxon>
        <taxon>Hypocreomycetidae</taxon>
        <taxon>Hypocreales</taxon>
        <taxon>Nectriaceae</taxon>
        <taxon>Cylindrodendrum</taxon>
    </lineage>
</organism>
<gene>
    <name evidence="2" type="ORF">G7Z17_g11914</name>
</gene>
<accession>A0A9P5GWA7</accession>
<feature type="compositionally biased region" description="Basic residues" evidence="1">
    <location>
        <begin position="95"/>
        <end position="107"/>
    </location>
</feature>
<evidence type="ECO:0000313" key="2">
    <source>
        <dbReference type="EMBL" id="KAF7541570.1"/>
    </source>
</evidence>
<feature type="region of interest" description="Disordered" evidence="1">
    <location>
        <begin position="1"/>
        <end position="116"/>
    </location>
</feature>
<dbReference type="AlphaFoldDB" id="A0A9P5GWA7"/>
<evidence type="ECO:0000256" key="1">
    <source>
        <dbReference type="SAM" id="MobiDB-lite"/>
    </source>
</evidence>
<evidence type="ECO:0000313" key="3">
    <source>
        <dbReference type="Proteomes" id="UP000722485"/>
    </source>
</evidence>
<feature type="compositionally biased region" description="Polar residues" evidence="1">
    <location>
        <begin position="1"/>
        <end position="25"/>
    </location>
</feature>
<feature type="compositionally biased region" description="Basic and acidic residues" evidence="1">
    <location>
        <begin position="75"/>
        <end position="94"/>
    </location>
</feature>
<proteinExistence type="predicted"/>
<feature type="compositionally biased region" description="Polar residues" evidence="1">
    <location>
        <begin position="202"/>
        <end position="211"/>
    </location>
</feature>
<name>A0A9P5GWA7_9HYPO</name>
<dbReference type="Proteomes" id="UP000722485">
    <property type="component" value="Unassembled WGS sequence"/>
</dbReference>
<feature type="compositionally biased region" description="Polar residues" evidence="1">
    <location>
        <begin position="40"/>
        <end position="54"/>
    </location>
</feature>
<protein>
    <submittedName>
        <fullName evidence="2">Uncharacterized protein</fullName>
    </submittedName>
</protein>
<keyword evidence="3" id="KW-1185">Reference proteome</keyword>
<reference evidence="2" key="1">
    <citation type="submission" date="2020-03" db="EMBL/GenBank/DDBJ databases">
        <title>Draft Genome Sequence of Cylindrodendrum hubeiense.</title>
        <authorList>
            <person name="Buettner E."/>
            <person name="Kellner H."/>
        </authorList>
    </citation>
    <scope>NUCLEOTIDE SEQUENCE</scope>
    <source>
        <strain evidence="2">IHI 201604</strain>
    </source>
</reference>
<feature type="region of interest" description="Disordered" evidence="1">
    <location>
        <begin position="158"/>
        <end position="218"/>
    </location>
</feature>
<dbReference type="EMBL" id="JAANBB010000487">
    <property type="protein sequence ID" value="KAF7541570.1"/>
    <property type="molecule type" value="Genomic_DNA"/>
</dbReference>